<keyword evidence="3" id="KW-1185">Reference proteome</keyword>
<keyword evidence="1" id="KW-0175">Coiled coil</keyword>
<dbReference type="InterPro" id="IPR016866">
    <property type="entry name" value="UCP028069"/>
</dbReference>
<dbReference type="HOGENOM" id="CLU_1081104_0_0_6"/>
<sequence>MIPFAYIAAALPRVGFLVAGLLIWSGAQADSLDNLAEELIRMRSEVEELQSQLDLEKEKYKNRMEVLSSQLAELSVENRRLSLSVEQLHQTFEEHKQQLSQRQAGETELLPVMLKAVDYLQDYVRTGLPFKVEGRLTELEQLHTQLETGVLDPKKSANRIWAFIEDEVRLSKENGIYRQTIQLDGENKLAEVAKIGMMLLFFQTEDSRVGMARQEQDHWRFVVVDTEQDRKNIVQLFDSLKKQIRQGYFELPNPLDS</sequence>
<organism evidence="2 3">
    <name type="scientific">Nitrosococcus halophilus (strain Nc4)</name>
    <dbReference type="NCBI Taxonomy" id="472759"/>
    <lineage>
        <taxon>Bacteria</taxon>
        <taxon>Pseudomonadati</taxon>
        <taxon>Pseudomonadota</taxon>
        <taxon>Gammaproteobacteria</taxon>
        <taxon>Chromatiales</taxon>
        <taxon>Chromatiaceae</taxon>
        <taxon>Nitrosococcus</taxon>
    </lineage>
</organism>
<evidence type="ECO:0000313" key="3">
    <source>
        <dbReference type="Proteomes" id="UP000001844"/>
    </source>
</evidence>
<feature type="coiled-coil region" evidence="1">
    <location>
        <begin position="29"/>
        <end position="98"/>
    </location>
</feature>
<evidence type="ECO:0000313" key="2">
    <source>
        <dbReference type="EMBL" id="ADE16851.1"/>
    </source>
</evidence>
<evidence type="ECO:0000256" key="1">
    <source>
        <dbReference type="SAM" id="Coils"/>
    </source>
</evidence>
<dbReference type="eggNOG" id="ENOG5033XV7">
    <property type="taxonomic scope" value="Bacteria"/>
</dbReference>
<dbReference type="EMBL" id="CP001798">
    <property type="protein sequence ID" value="ADE16851.1"/>
    <property type="molecule type" value="Genomic_DNA"/>
</dbReference>
<gene>
    <name evidence="2" type="ordered locus">Nhal_3839</name>
</gene>
<dbReference type="RefSeq" id="WP_013034700.1">
    <property type="nucleotide sequence ID" value="NC_013960.1"/>
</dbReference>
<dbReference type="OrthoDB" id="6194650at2"/>
<name>D5C3E4_NITHN</name>
<dbReference type="Proteomes" id="UP000001844">
    <property type="component" value="Chromosome"/>
</dbReference>
<protein>
    <recommendedName>
        <fullName evidence="4">DUF3450 family protein</fullName>
    </recommendedName>
</protein>
<dbReference type="AlphaFoldDB" id="D5C3E4"/>
<dbReference type="KEGG" id="nhl:Nhal_3839"/>
<proteinExistence type="predicted"/>
<dbReference type="STRING" id="472759.Nhal_3839"/>
<dbReference type="Pfam" id="PF11932">
    <property type="entry name" value="DUF3450"/>
    <property type="match status" value="1"/>
</dbReference>
<reference evidence="3" key="1">
    <citation type="submission" date="2010-04" db="EMBL/GenBank/DDBJ databases">
        <title>Complete genome sequence of Nitrosococcus halophilus Nc4, a salt-adapted, aerobic obligate ammonia-oxidizing sulfur purple bacterium.</title>
        <authorList>
            <consortium name="US DOE Joint Genome Institute"/>
            <person name="Campbell M.A."/>
            <person name="Malfatti S.A."/>
            <person name="Chain P.S.G."/>
            <person name="Heidelberg J.F."/>
            <person name="Ward B.B."/>
            <person name="Klotz M.G."/>
        </authorList>
    </citation>
    <scope>NUCLEOTIDE SEQUENCE [LARGE SCALE GENOMIC DNA]</scope>
    <source>
        <strain evidence="3">Nc4</strain>
    </source>
</reference>
<accession>D5C3E4</accession>
<evidence type="ECO:0008006" key="4">
    <source>
        <dbReference type="Google" id="ProtNLM"/>
    </source>
</evidence>